<sequence>MNDREKTMHALGAATLSILPGIGHLYLGVKRGNIYLVCGIFLLIISKFFWPTGWLIYMQFAILAGFDAFAFGKRGRGLF</sequence>
<keyword evidence="1" id="KW-0472">Membrane</keyword>
<keyword evidence="3" id="KW-1185">Reference proteome</keyword>
<gene>
    <name evidence="2" type="ORF">PQG83_06825</name>
</gene>
<keyword evidence="1" id="KW-1133">Transmembrane helix</keyword>
<protein>
    <submittedName>
        <fullName evidence="2">Uncharacterized protein</fullName>
    </submittedName>
</protein>
<feature type="transmembrane region" description="Helical" evidence="1">
    <location>
        <begin position="34"/>
        <end position="50"/>
    </location>
</feature>
<dbReference type="RefSeq" id="WP_312748089.1">
    <property type="nucleotide sequence ID" value="NZ_CP116968.1"/>
</dbReference>
<dbReference type="AlphaFoldDB" id="A0AA96GN22"/>
<evidence type="ECO:0000256" key="1">
    <source>
        <dbReference type="SAM" id="Phobius"/>
    </source>
</evidence>
<accession>A0AA96GN22</accession>
<feature type="transmembrane region" description="Helical" evidence="1">
    <location>
        <begin position="6"/>
        <end position="27"/>
    </location>
</feature>
<dbReference type="Proteomes" id="UP001302494">
    <property type="component" value="Chromosome"/>
</dbReference>
<dbReference type="KEGG" id="nneo:PQG83_06825"/>
<proteinExistence type="predicted"/>
<dbReference type="EMBL" id="CP116968">
    <property type="protein sequence ID" value="WNM63460.1"/>
    <property type="molecule type" value="Genomic_DNA"/>
</dbReference>
<evidence type="ECO:0000313" key="3">
    <source>
        <dbReference type="Proteomes" id="UP001302494"/>
    </source>
</evidence>
<organism evidence="2 3">
    <name type="scientific">Candidatus Nitrospira neomarina</name>
    <dbReference type="NCBI Taxonomy" id="3020899"/>
    <lineage>
        <taxon>Bacteria</taxon>
        <taxon>Pseudomonadati</taxon>
        <taxon>Nitrospirota</taxon>
        <taxon>Nitrospiria</taxon>
        <taxon>Nitrospirales</taxon>
        <taxon>Nitrospiraceae</taxon>
        <taxon>Nitrospira</taxon>
    </lineage>
</organism>
<keyword evidence="1" id="KW-0812">Transmembrane</keyword>
<evidence type="ECO:0000313" key="2">
    <source>
        <dbReference type="EMBL" id="WNM63460.1"/>
    </source>
</evidence>
<name>A0AA96GN22_9BACT</name>
<reference evidence="2 3" key="1">
    <citation type="submission" date="2023-01" db="EMBL/GenBank/DDBJ databases">
        <title>Cultivation and genomic characterization of new, ubiquitous marine nitrite-oxidizing bacteria from the Nitrospirales.</title>
        <authorList>
            <person name="Mueller A.J."/>
            <person name="Daebeler A."/>
            <person name="Herbold C.W."/>
            <person name="Kirkegaard R.H."/>
            <person name="Daims H."/>
        </authorList>
    </citation>
    <scope>NUCLEOTIDE SEQUENCE [LARGE SCALE GENOMIC DNA]</scope>
    <source>
        <strain evidence="2 3">DK</strain>
    </source>
</reference>